<feature type="transmembrane region" description="Helical" evidence="1">
    <location>
        <begin position="95"/>
        <end position="113"/>
    </location>
</feature>
<keyword evidence="1" id="KW-1133">Transmembrane helix</keyword>
<protein>
    <recommendedName>
        <fullName evidence="4">Transmembrane protein</fullName>
    </recommendedName>
</protein>
<evidence type="ECO:0008006" key="4">
    <source>
        <dbReference type="Google" id="ProtNLM"/>
    </source>
</evidence>
<evidence type="ECO:0000313" key="3">
    <source>
        <dbReference type="Proteomes" id="UP001317870"/>
    </source>
</evidence>
<name>A0ABM8D0G6_9NOCA</name>
<evidence type="ECO:0000313" key="2">
    <source>
        <dbReference type="EMBL" id="BDU00780.1"/>
    </source>
</evidence>
<dbReference type="RefSeq" id="WP_281873707.1">
    <property type="nucleotide sequence ID" value="NZ_AP026978.1"/>
</dbReference>
<feature type="transmembrane region" description="Helical" evidence="1">
    <location>
        <begin position="125"/>
        <end position="145"/>
    </location>
</feature>
<feature type="transmembrane region" description="Helical" evidence="1">
    <location>
        <begin position="12"/>
        <end position="31"/>
    </location>
</feature>
<proteinExistence type="predicted"/>
<accession>A0ABM8D0G6</accession>
<keyword evidence="1" id="KW-0472">Membrane</keyword>
<gene>
    <name evidence="2" type="ORF">IFM12276_38080</name>
</gene>
<organism evidence="2 3">
    <name type="scientific">Nocardia sputorum</name>
    <dbReference type="NCBI Taxonomy" id="2984338"/>
    <lineage>
        <taxon>Bacteria</taxon>
        <taxon>Bacillati</taxon>
        <taxon>Actinomycetota</taxon>
        <taxon>Actinomycetes</taxon>
        <taxon>Mycobacteriales</taxon>
        <taxon>Nocardiaceae</taxon>
        <taxon>Nocardia</taxon>
    </lineage>
</organism>
<keyword evidence="3" id="KW-1185">Reference proteome</keyword>
<sequence length="162" mass="17895">MDWNKRIRQTHRWLAVIFTVTLLVTVAALALQGPVWLSYVPLPPLALLLFSGLGLLVLWYTARRRDRAAANTAPRQGVAAQVPGPAPRVRRLHRWSGIVFLLTVLATFVALAPEDPVVWVSYLPLLPLAVLLFSGLYMLALPFAAKRRAAATDPRPGLRTTS</sequence>
<evidence type="ECO:0000256" key="1">
    <source>
        <dbReference type="SAM" id="Phobius"/>
    </source>
</evidence>
<feature type="transmembrane region" description="Helical" evidence="1">
    <location>
        <begin position="43"/>
        <end position="62"/>
    </location>
</feature>
<keyword evidence="1" id="KW-0812">Transmembrane</keyword>
<dbReference type="Proteomes" id="UP001317870">
    <property type="component" value="Chromosome"/>
</dbReference>
<reference evidence="2 3" key="1">
    <citation type="submission" date="2022-11" db="EMBL/GenBank/DDBJ databases">
        <title>Genome Sequencing of Nocardia sp. ON39_IFM12276 and assembly.</title>
        <authorList>
            <person name="Shimojima M."/>
            <person name="Toyokawa M."/>
            <person name="Uesaka K."/>
        </authorList>
    </citation>
    <scope>NUCLEOTIDE SEQUENCE [LARGE SCALE GENOMIC DNA]</scope>
    <source>
        <strain evidence="2 3">IFM 12276</strain>
    </source>
</reference>
<dbReference type="EMBL" id="AP026978">
    <property type="protein sequence ID" value="BDU00780.1"/>
    <property type="molecule type" value="Genomic_DNA"/>
</dbReference>